<dbReference type="EMBL" id="OZ034827">
    <property type="protein sequence ID" value="CAL1682656.1"/>
    <property type="molecule type" value="Genomic_DNA"/>
</dbReference>
<keyword evidence="2" id="KW-1185">Reference proteome</keyword>
<protein>
    <submittedName>
        <fullName evidence="1">Uncharacterized protein</fullName>
    </submittedName>
</protein>
<gene>
    <name evidence="1" type="ORF">LPLAT_LOCUS8548</name>
</gene>
<accession>A0AAV2NQH7</accession>
<reference evidence="1" key="1">
    <citation type="submission" date="2024-04" db="EMBL/GenBank/DDBJ databases">
        <authorList>
            <consortium name="Molecular Ecology Group"/>
        </authorList>
    </citation>
    <scope>NUCLEOTIDE SEQUENCE</scope>
</reference>
<dbReference type="Proteomes" id="UP001497644">
    <property type="component" value="Chromosome 4"/>
</dbReference>
<dbReference type="AlphaFoldDB" id="A0AAV2NQH7"/>
<name>A0AAV2NQH7_9HYME</name>
<sequence>MKDGEGKNMRRVKMGGLVRDQAEAHLQIMERAESPPAAGTTRQFGKGDEIKLLHENHHFVATKVRIIRSRTAGR</sequence>
<organism evidence="1 2">
    <name type="scientific">Lasius platythorax</name>
    <dbReference type="NCBI Taxonomy" id="488582"/>
    <lineage>
        <taxon>Eukaryota</taxon>
        <taxon>Metazoa</taxon>
        <taxon>Ecdysozoa</taxon>
        <taxon>Arthropoda</taxon>
        <taxon>Hexapoda</taxon>
        <taxon>Insecta</taxon>
        <taxon>Pterygota</taxon>
        <taxon>Neoptera</taxon>
        <taxon>Endopterygota</taxon>
        <taxon>Hymenoptera</taxon>
        <taxon>Apocrita</taxon>
        <taxon>Aculeata</taxon>
        <taxon>Formicoidea</taxon>
        <taxon>Formicidae</taxon>
        <taxon>Formicinae</taxon>
        <taxon>Lasius</taxon>
        <taxon>Lasius</taxon>
    </lineage>
</organism>
<evidence type="ECO:0000313" key="2">
    <source>
        <dbReference type="Proteomes" id="UP001497644"/>
    </source>
</evidence>
<evidence type="ECO:0000313" key="1">
    <source>
        <dbReference type="EMBL" id="CAL1682656.1"/>
    </source>
</evidence>
<proteinExistence type="predicted"/>